<dbReference type="InterPro" id="IPR036412">
    <property type="entry name" value="HAD-like_sf"/>
</dbReference>
<evidence type="ECO:0000313" key="3">
    <source>
        <dbReference type="Proteomes" id="UP001157017"/>
    </source>
</evidence>
<evidence type="ECO:0000313" key="2">
    <source>
        <dbReference type="EMBL" id="GMA88868.1"/>
    </source>
</evidence>
<keyword evidence="3" id="KW-1185">Reference proteome</keyword>
<dbReference type="Gene3D" id="3.40.50.1000">
    <property type="entry name" value="HAD superfamily/HAD-like"/>
    <property type="match status" value="1"/>
</dbReference>
<evidence type="ECO:0000256" key="1">
    <source>
        <dbReference type="ARBA" id="ARBA00022967"/>
    </source>
</evidence>
<proteinExistence type="predicted"/>
<reference evidence="3" key="1">
    <citation type="journal article" date="2019" name="Int. J. Syst. Evol. Microbiol.">
        <title>The Global Catalogue of Microorganisms (GCM) 10K type strain sequencing project: providing services to taxonomists for standard genome sequencing and annotation.</title>
        <authorList>
            <consortium name="The Broad Institute Genomics Platform"/>
            <consortium name="The Broad Institute Genome Sequencing Center for Infectious Disease"/>
            <person name="Wu L."/>
            <person name="Ma J."/>
        </authorList>
    </citation>
    <scope>NUCLEOTIDE SEQUENCE [LARGE SCALE GENOMIC DNA]</scope>
    <source>
        <strain evidence="3">NBRC 108730</strain>
    </source>
</reference>
<dbReference type="EMBL" id="BSUZ01000001">
    <property type="protein sequence ID" value="GMA88868.1"/>
    <property type="molecule type" value="Genomic_DNA"/>
</dbReference>
<dbReference type="InterPro" id="IPR023299">
    <property type="entry name" value="ATPase_P-typ_cyto_dom_N"/>
</dbReference>
<organism evidence="2 3">
    <name type="scientific">Angustibacter aerolatus</name>
    <dbReference type="NCBI Taxonomy" id="1162965"/>
    <lineage>
        <taxon>Bacteria</taxon>
        <taxon>Bacillati</taxon>
        <taxon>Actinomycetota</taxon>
        <taxon>Actinomycetes</taxon>
        <taxon>Kineosporiales</taxon>
        <taxon>Kineosporiaceae</taxon>
    </lineage>
</organism>
<name>A0ABQ6JLJ3_9ACTN</name>
<comment type="caution">
    <text evidence="2">The sequence shown here is derived from an EMBL/GenBank/DDBJ whole genome shotgun (WGS) entry which is preliminary data.</text>
</comment>
<gene>
    <name evidence="2" type="ORF">GCM10025868_41180</name>
</gene>
<dbReference type="PANTHER" id="PTHR43520">
    <property type="entry name" value="ATP7, ISOFORM B"/>
    <property type="match status" value="1"/>
</dbReference>
<dbReference type="SUPFAM" id="SSF56784">
    <property type="entry name" value="HAD-like"/>
    <property type="match status" value="1"/>
</dbReference>
<accession>A0ABQ6JLJ3</accession>
<dbReference type="Pfam" id="PF00702">
    <property type="entry name" value="Hydrolase"/>
    <property type="match status" value="1"/>
</dbReference>
<protein>
    <submittedName>
        <fullName evidence="2">Uncharacterized protein</fullName>
    </submittedName>
</protein>
<dbReference type="PANTHER" id="PTHR43520:SF8">
    <property type="entry name" value="P-TYPE CU(+) TRANSPORTER"/>
    <property type="match status" value="1"/>
</dbReference>
<sequence>MRGLLVVADTLRPTSALAVSRLRDLGLHPVLLTGDHERVAHAVAAEVGIAPADVVADVLPHEKVAVVQRLQGRGGSWRSSATA</sequence>
<dbReference type="Proteomes" id="UP001157017">
    <property type="component" value="Unassembled WGS sequence"/>
</dbReference>
<keyword evidence="1" id="KW-1278">Translocase</keyword>
<dbReference type="Gene3D" id="3.40.1110.10">
    <property type="entry name" value="Calcium-transporting ATPase, cytoplasmic domain N"/>
    <property type="match status" value="1"/>
</dbReference>
<dbReference type="InterPro" id="IPR023214">
    <property type="entry name" value="HAD_sf"/>
</dbReference>